<sequence>MDPITGGLGNPGARKPIRSLQPRAAAALDFNDDSDDDDGGLLSADYKAQRRTTQDLVDFFKNAPPPPPPPTLPPIVEEEKKKRTLLQRLRSKKSNSSINGSTGNGIITNRSSVVVPPSGDGSNISTLTLTNNNKGKDEPTMGTLPNGKKYVMIAVDYNDKDGAGGGSNESGSALASGASSLNNVSRRGPSSIATGSSSRRQSRALDDDAVAKRISTLSNHITTITTVYDGSNANGSEKRRSILPSTEGSMFGLDNMLGNFAIDTDFMSASSKPVGAGSADGTNGTSIARQNSKSIGSGPNSAGSNSPGGEDMSRNSSKRGNKVTFNIASGQAVPLDEAAVDEALSQRLAAHKAQQQANGVASKPSSPNGANPGPRTLEDFPEITLPKPVSRKKVRHVQIQTQHCIMRPMYTQTEPMDVVHDLEVKEWSTQTSDNASEAGTSTTGTVVAETTSTAAGTTNGTKGTMTTARPNSK</sequence>
<accession>A0A9P5SUW5</accession>
<gene>
    <name evidence="2" type="ORF">BG006_007419</name>
</gene>
<feature type="compositionally biased region" description="Acidic residues" evidence="1">
    <location>
        <begin position="30"/>
        <end position="39"/>
    </location>
</feature>
<comment type="caution">
    <text evidence="2">The sequence shown here is derived from an EMBL/GenBank/DDBJ whole genome shotgun (WGS) entry which is preliminary data.</text>
</comment>
<organism evidence="2 3">
    <name type="scientific">Podila minutissima</name>
    <dbReference type="NCBI Taxonomy" id="64525"/>
    <lineage>
        <taxon>Eukaryota</taxon>
        <taxon>Fungi</taxon>
        <taxon>Fungi incertae sedis</taxon>
        <taxon>Mucoromycota</taxon>
        <taxon>Mortierellomycotina</taxon>
        <taxon>Mortierellomycetes</taxon>
        <taxon>Mortierellales</taxon>
        <taxon>Mortierellaceae</taxon>
        <taxon>Podila</taxon>
    </lineage>
</organism>
<feature type="region of interest" description="Disordered" evidence="1">
    <location>
        <begin position="349"/>
        <end position="381"/>
    </location>
</feature>
<feature type="compositionally biased region" description="Basic residues" evidence="1">
    <location>
        <begin position="82"/>
        <end position="93"/>
    </location>
</feature>
<feature type="region of interest" description="Disordered" evidence="1">
    <location>
        <begin position="271"/>
        <end position="318"/>
    </location>
</feature>
<feature type="region of interest" description="Disordered" evidence="1">
    <location>
        <begin position="1"/>
        <end position="20"/>
    </location>
</feature>
<feature type="compositionally biased region" description="Low complexity" evidence="1">
    <location>
        <begin position="169"/>
        <end position="183"/>
    </location>
</feature>
<evidence type="ECO:0000313" key="3">
    <source>
        <dbReference type="Proteomes" id="UP000696485"/>
    </source>
</evidence>
<feature type="compositionally biased region" description="Low complexity" evidence="1">
    <location>
        <begin position="434"/>
        <end position="473"/>
    </location>
</feature>
<feature type="compositionally biased region" description="Polar residues" evidence="1">
    <location>
        <begin position="280"/>
        <end position="293"/>
    </location>
</feature>
<feature type="region of interest" description="Disordered" evidence="1">
    <location>
        <begin position="29"/>
        <end position="48"/>
    </location>
</feature>
<protein>
    <submittedName>
        <fullName evidence="2">Uncharacterized protein</fullName>
    </submittedName>
</protein>
<proteinExistence type="predicted"/>
<feature type="compositionally biased region" description="Polar residues" evidence="1">
    <location>
        <begin position="353"/>
        <end position="369"/>
    </location>
</feature>
<feature type="non-terminal residue" evidence="2">
    <location>
        <position position="473"/>
    </location>
</feature>
<feature type="compositionally biased region" description="Pro residues" evidence="1">
    <location>
        <begin position="63"/>
        <end position="73"/>
    </location>
</feature>
<dbReference type="EMBL" id="JAAAUY010000047">
    <property type="protein sequence ID" value="KAF9336771.1"/>
    <property type="molecule type" value="Genomic_DNA"/>
</dbReference>
<feature type="region of interest" description="Disordered" evidence="1">
    <location>
        <begin position="163"/>
        <end position="206"/>
    </location>
</feature>
<feature type="region of interest" description="Disordered" evidence="1">
    <location>
        <begin position="53"/>
        <end position="143"/>
    </location>
</feature>
<keyword evidence="3" id="KW-1185">Reference proteome</keyword>
<evidence type="ECO:0000256" key="1">
    <source>
        <dbReference type="SAM" id="MobiDB-lite"/>
    </source>
</evidence>
<evidence type="ECO:0000313" key="2">
    <source>
        <dbReference type="EMBL" id="KAF9336771.1"/>
    </source>
</evidence>
<reference evidence="2" key="1">
    <citation type="journal article" date="2020" name="Fungal Divers.">
        <title>Resolving the Mortierellaceae phylogeny through synthesis of multi-gene phylogenetics and phylogenomics.</title>
        <authorList>
            <person name="Vandepol N."/>
            <person name="Liber J."/>
            <person name="Desiro A."/>
            <person name="Na H."/>
            <person name="Kennedy M."/>
            <person name="Barry K."/>
            <person name="Grigoriev I.V."/>
            <person name="Miller A.N."/>
            <person name="O'Donnell K."/>
            <person name="Stajich J.E."/>
            <person name="Bonito G."/>
        </authorList>
    </citation>
    <scope>NUCLEOTIDE SEQUENCE</scope>
    <source>
        <strain evidence="2">NVP1</strain>
    </source>
</reference>
<feature type="compositionally biased region" description="Low complexity" evidence="1">
    <location>
        <begin position="294"/>
        <end position="309"/>
    </location>
</feature>
<name>A0A9P5SUW5_9FUNG</name>
<feature type="compositionally biased region" description="Low complexity" evidence="1">
    <location>
        <begin position="94"/>
        <end position="118"/>
    </location>
</feature>
<dbReference type="Proteomes" id="UP000696485">
    <property type="component" value="Unassembled WGS sequence"/>
</dbReference>
<feature type="region of interest" description="Disordered" evidence="1">
    <location>
        <begin position="429"/>
        <end position="473"/>
    </location>
</feature>
<dbReference type="AlphaFoldDB" id="A0A9P5SUW5"/>
<feature type="compositionally biased region" description="Gly residues" evidence="1">
    <location>
        <begin position="1"/>
        <end position="10"/>
    </location>
</feature>